<protein>
    <recommendedName>
        <fullName evidence="4">Collagen-like protein</fullName>
    </recommendedName>
</protein>
<dbReference type="EMBL" id="JAHQCW010000007">
    <property type="protein sequence ID" value="MBU9736081.1"/>
    <property type="molecule type" value="Genomic_DNA"/>
</dbReference>
<sequence length="383" mass="39995">MSDQSTYTLFLPEIGANGNWYINGIDTGKPSKGENGVTPHIGEDGFWYIGDEKTTVYAKGKSAYEIAVDYGFQGSMVDWMNNLKGEKGDTGEQGLKGEKGDPGEQGPIGPRGPQGLKGDLGETGPAGPQGLKGDKGDTGAIGAQGLKGDTGAQGPQGETGAQGPRGLTGPEGPQGATGPRGLTGPEGPQGPTGVMGPKGDVGPKGDPGPQGPKGDKGDMGEAGPMGPQGLKGDKGDQGVAGPQGPNEANLIYMSNSQTTVEQAINNTNNNLSEFEDEFTVEIDQLTSFTNSGSGAIKIRKTGNVVNVNINIKPTSQWNVLTRYPIGAIPTKYRPKADIREWCKFFHSNTAYFELTASGVIAFTPYVSDIPAGYWTYMNITYVI</sequence>
<dbReference type="Proteomes" id="UP000712157">
    <property type="component" value="Unassembled WGS sequence"/>
</dbReference>
<feature type="region of interest" description="Disordered" evidence="1">
    <location>
        <begin position="83"/>
        <end position="249"/>
    </location>
</feature>
<dbReference type="AlphaFoldDB" id="A0A949NDK7"/>
<keyword evidence="3" id="KW-1185">Reference proteome</keyword>
<dbReference type="InterPro" id="IPR050149">
    <property type="entry name" value="Collagen_superfamily"/>
</dbReference>
<dbReference type="Gene3D" id="1.20.5.320">
    <property type="entry name" value="6-Phosphogluconate Dehydrogenase, domain 3"/>
    <property type="match status" value="1"/>
</dbReference>
<dbReference type="Pfam" id="PF01391">
    <property type="entry name" value="Collagen"/>
    <property type="match status" value="2"/>
</dbReference>
<dbReference type="PANTHER" id="PTHR24023">
    <property type="entry name" value="COLLAGEN ALPHA"/>
    <property type="match status" value="1"/>
</dbReference>
<evidence type="ECO:0000256" key="1">
    <source>
        <dbReference type="SAM" id="MobiDB-lite"/>
    </source>
</evidence>
<dbReference type="GO" id="GO:0005615">
    <property type="term" value="C:extracellular space"/>
    <property type="evidence" value="ECO:0007669"/>
    <property type="project" value="TreeGrafter"/>
</dbReference>
<name>A0A949NDK7_9FIRM</name>
<gene>
    <name evidence="2" type="ORF">KTH89_05985</name>
</gene>
<evidence type="ECO:0008006" key="4">
    <source>
        <dbReference type="Google" id="ProtNLM"/>
    </source>
</evidence>
<evidence type="ECO:0000313" key="3">
    <source>
        <dbReference type="Proteomes" id="UP000712157"/>
    </source>
</evidence>
<organism evidence="2 3">
    <name type="scientific">Diplocloster agilis</name>
    <dbReference type="NCBI Taxonomy" id="2850323"/>
    <lineage>
        <taxon>Bacteria</taxon>
        <taxon>Bacillati</taxon>
        <taxon>Bacillota</taxon>
        <taxon>Clostridia</taxon>
        <taxon>Lachnospirales</taxon>
        <taxon>Lachnospiraceae</taxon>
        <taxon>Diplocloster</taxon>
    </lineage>
</organism>
<dbReference type="GO" id="GO:0031012">
    <property type="term" value="C:extracellular matrix"/>
    <property type="evidence" value="ECO:0007669"/>
    <property type="project" value="TreeGrafter"/>
</dbReference>
<reference evidence="2" key="1">
    <citation type="submission" date="2021-06" db="EMBL/GenBank/DDBJ databases">
        <title>Description of novel taxa of the family Lachnospiraceae.</title>
        <authorList>
            <person name="Chaplin A.V."/>
            <person name="Sokolova S.R."/>
            <person name="Pikina A.P."/>
            <person name="Korzhanova M."/>
            <person name="Belova V."/>
            <person name="Korostin D."/>
            <person name="Efimov B.A."/>
        </authorList>
    </citation>
    <scope>NUCLEOTIDE SEQUENCE</scope>
    <source>
        <strain evidence="2">ASD5720</strain>
    </source>
</reference>
<evidence type="ECO:0000313" key="2">
    <source>
        <dbReference type="EMBL" id="MBU9736081.1"/>
    </source>
</evidence>
<feature type="compositionally biased region" description="Basic and acidic residues" evidence="1">
    <location>
        <begin position="84"/>
        <end position="102"/>
    </location>
</feature>
<dbReference type="PANTHER" id="PTHR24023:SF1082">
    <property type="entry name" value="COLLAGEN TRIPLE HELIX REPEAT"/>
    <property type="match status" value="1"/>
</dbReference>
<dbReference type="RefSeq" id="WP_238721036.1">
    <property type="nucleotide sequence ID" value="NZ_JAHQCW010000007.1"/>
</dbReference>
<accession>A0A949NDK7</accession>
<comment type="caution">
    <text evidence="2">The sequence shown here is derived from an EMBL/GenBank/DDBJ whole genome shotgun (WGS) entry which is preliminary data.</text>
</comment>
<dbReference type="InterPro" id="IPR008160">
    <property type="entry name" value="Collagen"/>
</dbReference>
<proteinExistence type="predicted"/>